<sequence length="91" mass="9672">MSEFFKLVLYTTLFPGIPLLLLTISSDEGILMAGIFAMVVVAVYVLAAIVLMIMGKTQWGKVLFLSAGIILLVGLSTCGIILANLNLGGMH</sequence>
<organism evidence="2 3">
    <name type="scientific">Chitinophaga defluvii</name>
    <dbReference type="NCBI Taxonomy" id="3163343"/>
    <lineage>
        <taxon>Bacteria</taxon>
        <taxon>Pseudomonadati</taxon>
        <taxon>Bacteroidota</taxon>
        <taxon>Chitinophagia</taxon>
        <taxon>Chitinophagales</taxon>
        <taxon>Chitinophagaceae</taxon>
        <taxon>Chitinophaga</taxon>
    </lineage>
</organism>
<keyword evidence="1" id="KW-1133">Transmembrane helix</keyword>
<gene>
    <name evidence="2" type="ORF">ABR189_14280</name>
</gene>
<dbReference type="EMBL" id="JBEXAC010000002">
    <property type="protein sequence ID" value="MET6998547.1"/>
    <property type="molecule type" value="Genomic_DNA"/>
</dbReference>
<evidence type="ECO:0000313" key="2">
    <source>
        <dbReference type="EMBL" id="MET6998547.1"/>
    </source>
</evidence>
<accession>A0ABV2T699</accession>
<keyword evidence="1" id="KW-0812">Transmembrane</keyword>
<comment type="caution">
    <text evidence="2">The sequence shown here is derived from an EMBL/GenBank/DDBJ whole genome shotgun (WGS) entry which is preliminary data.</text>
</comment>
<reference evidence="2 3" key="1">
    <citation type="submission" date="2024-06" db="EMBL/GenBank/DDBJ databases">
        <title>Chitinophaga defluvii sp. nov., isolated from municipal sewage.</title>
        <authorList>
            <person name="Zhang L."/>
        </authorList>
    </citation>
    <scope>NUCLEOTIDE SEQUENCE [LARGE SCALE GENOMIC DNA]</scope>
    <source>
        <strain evidence="2 3">H8</strain>
    </source>
</reference>
<feature type="transmembrane region" description="Helical" evidence="1">
    <location>
        <begin position="62"/>
        <end position="85"/>
    </location>
</feature>
<feature type="transmembrane region" description="Helical" evidence="1">
    <location>
        <begin position="7"/>
        <end position="24"/>
    </location>
</feature>
<keyword evidence="1" id="KW-0472">Membrane</keyword>
<name>A0ABV2T699_9BACT</name>
<feature type="transmembrane region" description="Helical" evidence="1">
    <location>
        <begin position="30"/>
        <end position="55"/>
    </location>
</feature>
<dbReference type="RefSeq" id="WP_354661191.1">
    <property type="nucleotide sequence ID" value="NZ_JBEXAC010000002.1"/>
</dbReference>
<proteinExistence type="predicted"/>
<keyword evidence="3" id="KW-1185">Reference proteome</keyword>
<protein>
    <submittedName>
        <fullName evidence="2">Uncharacterized protein</fullName>
    </submittedName>
</protein>
<dbReference type="Proteomes" id="UP001549749">
    <property type="component" value="Unassembled WGS sequence"/>
</dbReference>
<evidence type="ECO:0000313" key="3">
    <source>
        <dbReference type="Proteomes" id="UP001549749"/>
    </source>
</evidence>
<evidence type="ECO:0000256" key="1">
    <source>
        <dbReference type="SAM" id="Phobius"/>
    </source>
</evidence>